<proteinExistence type="predicted"/>
<dbReference type="Pfam" id="PF22255">
    <property type="entry name" value="Gp44-like_2nd"/>
    <property type="match status" value="1"/>
</dbReference>
<evidence type="ECO:0000313" key="5">
    <source>
        <dbReference type="Proteomes" id="UP000254141"/>
    </source>
</evidence>
<evidence type="ECO:0000259" key="3">
    <source>
        <dbReference type="Pfam" id="PF22255"/>
    </source>
</evidence>
<dbReference type="Gene3D" id="2.30.300.10">
    <property type="entry name" value="Baseplate protein-like domain - beta roll fold"/>
    <property type="match status" value="1"/>
</dbReference>
<dbReference type="InterPro" id="IPR049354">
    <property type="entry name" value="GpP-like_N"/>
</dbReference>
<protein>
    <submittedName>
        <fullName evidence="4">Mu-like prophage tail protein gpP</fullName>
    </submittedName>
</protein>
<sequence length="144" mass="15443">MTINRSLDNIAGEFASDRSPPDGHLPAPRLTSAGAVLHPLISAPDRVLTGYIDDFIPSYDSENVSLRVMGREQTGDLVDSSVVDKSGQWKGQKLEQLAATICKPYGIEVVNETDTGDALAASPSNRVKPALNFSTGWPNSAAFW</sequence>
<reference evidence="4 5" key="1">
    <citation type="submission" date="2018-06" db="EMBL/GenBank/DDBJ databases">
        <authorList>
            <consortium name="Pathogen Informatics"/>
            <person name="Doyle S."/>
        </authorList>
    </citation>
    <scope>NUCLEOTIDE SEQUENCE [LARGE SCALE GENOMIC DNA]</scope>
    <source>
        <strain evidence="4 5">NCTC5051</strain>
    </source>
</reference>
<feature type="region of interest" description="Disordered" evidence="1">
    <location>
        <begin position="1"/>
        <end position="27"/>
    </location>
</feature>
<dbReference type="EMBL" id="UGLU01000001">
    <property type="protein sequence ID" value="STU51827.1"/>
    <property type="molecule type" value="Genomic_DNA"/>
</dbReference>
<accession>A0AB74GT93</accession>
<dbReference type="Proteomes" id="UP000254141">
    <property type="component" value="Unassembled WGS sequence"/>
</dbReference>
<dbReference type="InterPro" id="IPR053981">
    <property type="entry name" value="Gp44/GpP-like_2nd"/>
</dbReference>
<feature type="domain" description="Baseplate hub protein gp44-like N-terminal" evidence="2">
    <location>
        <begin position="1"/>
        <end position="72"/>
    </location>
</feature>
<evidence type="ECO:0000256" key="1">
    <source>
        <dbReference type="SAM" id="MobiDB-lite"/>
    </source>
</evidence>
<name>A0AB74GT93_KLEPN</name>
<comment type="caution">
    <text evidence="4">The sequence shown here is derived from an EMBL/GenBank/DDBJ whole genome shotgun (WGS) entry which is preliminary data.</text>
</comment>
<dbReference type="Gene3D" id="3.55.50.10">
    <property type="entry name" value="Baseplate protein-like domains"/>
    <property type="match status" value="1"/>
</dbReference>
<dbReference type="Pfam" id="PF21683">
    <property type="entry name" value="GpP-like_1st"/>
    <property type="match status" value="1"/>
</dbReference>
<dbReference type="AlphaFoldDB" id="A0AB74GT93"/>
<feature type="domain" description="Baseplate hub protein gp44/GpP-like second" evidence="3">
    <location>
        <begin position="74"/>
        <end position="119"/>
    </location>
</feature>
<gene>
    <name evidence="4" type="ORF">NCTC5051_03126</name>
</gene>
<evidence type="ECO:0000259" key="2">
    <source>
        <dbReference type="Pfam" id="PF21683"/>
    </source>
</evidence>
<organism evidence="4 5">
    <name type="scientific">Klebsiella pneumoniae</name>
    <dbReference type="NCBI Taxonomy" id="573"/>
    <lineage>
        <taxon>Bacteria</taxon>
        <taxon>Pseudomonadati</taxon>
        <taxon>Pseudomonadota</taxon>
        <taxon>Gammaproteobacteria</taxon>
        <taxon>Enterobacterales</taxon>
        <taxon>Enterobacteriaceae</taxon>
        <taxon>Klebsiella/Raoultella group</taxon>
        <taxon>Klebsiella</taxon>
        <taxon>Klebsiella pneumoniae complex</taxon>
    </lineage>
</organism>
<evidence type="ECO:0000313" key="4">
    <source>
        <dbReference type="EMBL" id="STU51827.1"/>
    </source>
</evidence>
<dbReference type="SUPFAM" id="SSF69279">
    <property type="entry name" value="Phage tail proteins"/>
    <property type="match status" value="1"/>
</dbReference>